<feature type="binding site" evidence="7">
    <location>
        <position position="1044"/>
    </location>
    <ligand>
        <name>Ca(2+)</name>
        <dbReference type="ChEBI" id="CHEBI:29108"/>
        <label>1</label>
    </ligand>
</feature>
<comment type="caution">
    <text evidence="10">The sequence shown here is derived from an EMBL/GenBank/DDBJ whole genome shotgun (WGS) entry which is preliminary data.</text>
</comment>
<evidence type="ECO:0000256" key="6">
    <source>
        <dbReference type="PIRSR" id="PIRSR621190-1"/>
    </source>
</evidence>
<dbReference type="GO" id="GO:0031012">
    <property type="term" value="C:extracellular matrix"/>
    <property type="evidence" value="ECO:0007669"/>
    <property type="project" value="InterPro"/>
</dbReference>
<dbReference type="InterPro" id="IPR024079">
    <property type="entry name" value="MetalloPept_cat_dom_sf"/>
</dbReference>
<dbReference type="SMART" id="SM00235">
    <property type="entry name" value="ZnMc"/>
    <property type="match status" value="1"/>
</dbReference>
<proteinExistence type="predicted"/>
<protein>
    <submittedName>
        <fullName evidence="10">Matrix metalloproteinase-C</fullName>
    </submittedName>
</protein>
<dbReference type="GO" id="GO:0008270">
    <property type="term" value="F:zinc ion binding"/>
    <property type="evidence" value="ECO:0007669"/>
    <property type="project" value="InterPro"/>
</dbReference>
<dbReference type="PROSITE" id="PS00497">
    <property type="entry name" value="TYROSINASE_1"/>
    <property type="match status" value="1"/>
</dbReference>
<feature type="binding site" evidence="7">
    <location>
        <position position="1066"/>
    </location>
    <ligand>
        <name>Zn(2+)</name>
        <dbReference type="ChEBI" id="CHEBI:29105"/>
        <label>2</label>
        <note>catalytic</note>
    </ligand>
</feature>
<feature type="binding site" evidence="7">
    <location>
        <position position="1082"/>
    </location>
    <ligand>
        <name>Zn(2+)</name>
        <dbReference type="ChEBI" id="CHEBI:29105"/>
        <label>2</label>
        <note>catalytic</note>
    </ligand>
</feature>
<evidence type="ECO:0000313" key="10">
    <source>
        <dbReference type="EMBL" id="GBG32650.1"/>
    </source>
</evidence>
<dbReference type="InterPro" id="IPR002227">
    <property type="entry name" value="Tyrosinase_Cu-bd"/>
</dbReference>
<dbReference type="Proteomes" id="UP000241890">
    <property type="component" value="Unassembled WGS sequence"/>
</dbReference>
<dbReference type="Pfam" id="PF00264">
    <property type="entry name" value="Tyrosinase"/>
    <property type="match status" value="1"/>
</dbReference>
<dbReference type="InterPro" id="IPR021190">
    <property type="entry name" value="Pept_M10A"/>
</dbReference>
<dbReference type="PRINTS" id="PR00138">
    <property type="entry name" value="MATRIXIN"/>
</dbReference>
<keyword evidence="4 7" id="KW-0862">Zinc</keyword>
<evidence type="ECO:0000259" key="9">
    <source>
        <dbReference type="PROSITE" id="PS00497"/>
    </source>
</evidence>
<organism evidence="10 11">
    <name type="scientific">Hondaea fermentalgiana</name>
    <dbReference type="NCBI Taxonomy" id="2315210"/>
    <lineage>
        <taxon>Eukaryota</taxon>
        <taxon>Sar</taxon>
        <taxon>Stramenopiles</taxon>
        <taxon>Bigyra</taxon>
        <taxon>Labyrinthulomycetes</taxon>
        <taxon>Thraustochytrida</taxon>
        <taxon>Thraustochytriidae</taxon>
        <taxon>Hondaea</taxon>
    </lineage>
</organism>
<dbReference type="GO" id="GO:0004222">
    <property type="term" value="F:metalloendopeptidase activity"/>
    <property type="evidence" value="ECO:0007669"/>
    <property type="project" value="InterPro"/>
</dbReference>
<feature type="binding site" evidence="7">
    <location>
        <position position="1007"/>
    </location>
    <ligand>
        <name>Ca(2+)</name>
        <dbReference type="ChEBI" id="CHEBI:29108"/>
        <label>3</label>
    </ligand>
</feature>
<dbReference type="OrthoDB" id="534509at2759"/>
<dbReference type="GO" id="GO:0016491">
    <property type="term" value="F:oxidoreductase activity"/>
    <property type="evidence" value="ECO:0007669"/>
    <property type="project" value="InterPro"/>
</dbReference>
<feature type="binding site" evidence="7">
    <location>
        <position position="1008"/>
    </location>
    <ligand>
        <name>Ca(2+)</name>
        <dbReference type="ChEBI" id="CHEBI:29108"/>
        <label>3</label>
    </ligand>
</feature>
<dbReference type="Pfam" id="PF00413">
    <property type="entry name" value="Peptidase_M10"/>
    <property type="match status" value="1"/>
</dbReference>
<dbReference type="InterPro" id="IPR050316">
    <property type="entry name" value="Tyrosinase/Hemocyanin"/>
</dbReference>
<dbReference type="InterPro" id="IPR036366">
    <property type="entry name" value="PGBDSf"/>
</dbReference>
<dbReference type="PRINTS" id="PR00092">
    <property type="entry name" value="TYROSINASE"/>
</dbReference>
<feature type="binding site" evidence="7">
    <location>
        <position position="990"/>
    </location>
    <ligand>
        <name>Ca(2+)</name>
        <dbReference type="ChEBI" id="CHEBI:29108"/>
        <label>2</label>
    </ligand>
</feature>
<keyword evidence="2 7" id="KW-0479">Metal-binding</keyword>
<comment type="cofactor">
    <cofactor evidence="7">
        <name>Ca(2+)</name>
        <dbReference type="ChEBI" id="CHEBI:29108"/>
    </cofactor>
    <text evidence="7">Can bind about 5 Ca(2+) ions per subunit.</text>
</comment>
<dbReference type="PANTHER" id="PTHR11474">
    <property type="entry name" value="TYROSINASE FAMILY MEMBER"/>
    <property type="match status" value="1"/>
</dbReference>
<evidence type="ECO:0000256" key="5">
    <source>
        <dbReference type="ARBA" id="ARBA00023049"/>
    </source>
</evidence>
<dbReference type="InterPro" id="IPR008922">
    <property type="entry name" value="Di-copper_centre_dom_sf"/>
</dbReference>
<keyword evidence="1" id="KW-0645">Protease</keyword>
<feature type="short sequence motif" description="Cysteine switch" evidence="8">
    <location>
        <begin position="924"/>
        <end position="928"/>
    </location>
</feature>
<dbReference type="Gene3D" id="1.10.1280.10">
    <property type="entry name" value="Di-copper center containing domain from catechol oxidase"/>
    <property type="match status" value="1"/>
</dbReference>
<dbReference type="EMBL" id="BEYU01000126">
    <property type="protein sequence ID" value="GBG32650.1"/>
    <property type="molecule type" value="Genomic_DNA"/>
</dbReference>
<dbReference type="InParanoid" id="A0A2R5GP44"/>
<dbReference type="InterPro" id="IPR002477">
    <property type="entry name" value="Peptidoglycan-bd-like"/>
</dbReference>
<evidence type="ECO:0000256" key="3">
    <source>
        <dbReference type="ARBA" id="ARBA00022801"/>
    </source>
</evidence>
<dbReference type="GO" id="GO:0006508">
    <property type="term" value="P:proteolysis"/>
    <property type="evidence" value="ECO:0007669"/>
    <property type="project" value="UniProtKB-KW"/>
</dbReference>
<dbReference type="Gene3D" id="1.10.101.10">
    <property type="entry name" value="PGBD-like superfamily/PGBD"/>
    <property type="match status" value="1"/>
</dbReference>
<feature type="domain" description="Tyrosinase copper-binding" evidence="9">
    <location>
        <begin position="445"/>
        <end position="462"/>
    </location>
</feature>
<dbReference type="InterPro" id="IPR001818">
    <property type="entry name" value="Pept_M10_metallopeptidase"/>
</dbReference>
<comment type="cofactor">
    <cofactor evidence="7">
        <name>Zn(2+)</name>
        <dbReference type="ChEBI" id="CHEBI:29105"/>
    </cofactor>
    <text evidence="7">Binds 2 Zn(2+) ions per subunit.</text>
</comment>
<evidence type="ECO:0000313" key="11">
    <source>
        <dbReference type="Proteomes" id="UP000241890"/>
    </source>
</evidence>
<keyword evidence="3" id="KW-0378">Hydrolase</keyword>
<feature type="binding site" evidence="7">
    <location>
        <position position="1070"/>
    </location>
    <ligand>
        <name>Zn(2+)</name>
        <dbReference type="ChEBI" id="CHEBI:29105"/>
        <label>2</label>
        <note>catalytic</note>
    </ligand>
</feature>
<dbReference type="InterPro" id="IPR036365">
    <property type="entry name" value="PGBD-like_sf"/>
</dbReference>
<evidence type="ECO:0000256" key="4">
    <source>
        <dbReference type="ARBA" id="ARBA00022833"/>
    </source>
</evidence>
<dbReference type="Pfam" id="PF01471">
    <property type="entry name" value="PG_binding_1"/>
    <property type="match status" value="1"/>
</dbReference>
<name>A0A2R5GP44_9STRA</name>
<dbReference type="SUPFAM" id="SSF48056">
    <property type="entry name" value="Di-copper centre-containing domain"/>
    <property type="match status" value="1"/>
</dbReference>
<feature type="binding site" evidence="7">
    <location>
        <position position="1076"/>
    </location>
    <ligand>
        <name>Zn(2+)</name>
        <dbReference type="ChEBI" id="CHEBI:29105"/>
        <label>2</label>
        <note>catalytic</note>
    </ligand>
</feature>
<feature type="active site" evidence="6">
    <location>
        <position position="1067"/>
    </location>
</feature>
<evidence type="ECO:0000256" key="7">
    <source>
        <dbReference type="PIRSR" id="PIRSR621190-2"/>
    </source>
</evidence>
<keyword evidence="11" id="KW-1185">Reference proteome</keyword>
<evidence type="ECO:0000256" key="1">
    <source>
        <dbReference type="ARBA" id="ARBA00022670"/>
    </source>
</evidence>
<feature type="binding site" evidence="7">
    <location>
        <position position="1044"/>
    </location>
    <ligand>
        <name>Ca(2+)</name>
        <dbReference type="ChEBI" id="CHEBI:29108"/>
        <label>3</label>
    </ligand>
</feature>
<dbReference type="SUPFAM" id="SSF47090">
    <property type="entry name" value="PGBD-like"/>
    <property type="match status" value="1"/>
</dbReference>
<dbReference type="Gene3D" id="3.40.390.10">
    <property type="entry name" value="Collagenase (Catalytic Domain)"/>
    <property type="match status" value="1"/>
</dbReference>
<dbReference type="SUPFAM" id="SSF55486">
    <property type="entry name" value="Metalloproteases ('zincins'), catalytic domain"/>
    <property type="match status" value="1"/>
</dbReference>
<evidence type="ECO:0000256" key="2">
    <source>
        <dbReference type="ARBA" id="ARBA00022723"/>
    </source>
</evidence>
<gene>
    <name evidence="10" type="ORF">FCC1311_088752</name>
</gene>
<evidence type="ECO:0000256" key="8">
    <source>
        <dbReference type="PIRSR" id="PIRSR621190-5"/>
    </source>
</evidence>
<keyword evidence="5" id="KW-0482">Metalloprotease</keyword>
<sequence length="1104" mass="122950">MGALASLPAEDLGGINLKGTVEEVGDVDDAQLLHTAESFLLDILEARAPLRSPWTAELHDALGFEHESKTIDNLYIRLAKTQESEGASNEPETLNTSAVVQHGDGSSWQNARLSADGLRIVDSLCIQAIHAHEASAPDLMTDTVLGQVFVGAHEYWGQTVVLEMEHPENAETTTGRLLLSIEAGLPWSEADEPSAEASVIQLLADLPTQYLRENCVRVLQGALQLVLEFRRAGVTNPVGFALKEKATFSSLLHRLFAAAEEDRFDELMHEICQTATPHALEEVEAQRLARLPSLQHLSEPLQHQQHQQQLIQQEEPMMIQQQQQQEQQFIKQEEPLMMQQQQQQEQLIQQEEPMMMQQQQQQQQQQIQQQEIMQSMQETLSQFPTADRKIVVRREIRLMPREDQERFVTAVKKLMESEDQGGSEWLRLAGYHGWPSNDGKGFCVHRAEAFPGWHRAYLLALEEALQEADRALGRDGMIALPYWDFSQYEVNGEIVPRIVREAFGENFAFPENFFPTDAMQNASRGVQRFVETQFKRLNNDDRVLRKLQKAAVREKSNECLDTFTNLEHWQHASTENKRSESVESPHNATHNALGYPLTSLKFAAFHPMFWLLHCNADRQYEKYIQIETREECLAELRNHQAMIAASGGKNLFLDELKPFQRPAALGKGGFTLEDTLLPLAELGYAYDNLPPRPKQMMRELPAFALLRNVDVATKLLDADGEMKSFDVHIFVCRKDATDRAEQRAALENAIAAKESNQAFDVWADAQAAYAGVCTLFGGKGPACKNCRENKVIHARVNLNDALARLDVSSRHEIEILAAVCEDEVGALVLLEQVQEVFGPGVEIPAPEIVGPALEKSHAQEALKSEAADIVAIQGALAQRGFYGGALDGDHGPRTNAAVVSMQEFAGVARDGVVGPITRAALRVPRVDVHHDAREESASTLRTGAISYFVGASPGYLERNQVIAVIKEALDEWASAGTVSFSQVDSREAADLYIGWADHTDDNQMLFDGPGGEIARADASSITFDVSERWSCGEPMASNPLAKKEAMSRKRHVVGRRVFSVKAVCLHEIGHVLGLHHQSTGVMAPYYAARRTKLSAEDKALLLIQ</sequence>
<reference evidence="10 11" key="1">
    <citation type="submission" date="2017-12" db="EMBL/GenBank/DDBJ databases">
        <title>Sequencing, de novo assembly and annotation of complete genome of a new Thraustochytrid species, strain FCC1311.</title>
        <authorList>
            <person name="Sedici K."/>
            <person name="Godart F."/>
            <person name="Aiese Cigliano R."/>
            <person name="Sanseverino W."/>
            <person name="Barakat M."/>
            <person name="Ortet P."/>
            <person name="Marechal E."/>
            <person name="Cagnac O."/>
            <person name="Amato A."/>
        </authorList>
    </citation>
    <scope>NUCLEOTIDE SEQUENCE [LARGE SCALE GENOMIC DNA]</scope>
</reference>
<keyword evidence="7" id="KW-0106">Calcium</keyword>
<accession>A0A2R5GP44</accession>
<dbReference type="AlphaFoldDB" id="A0A2R5GP44"/>
<dbReference type="InterPro" id="IPR006026">
    <property type="entry name" value="Peptidase_Metallo"/>
</dbReference>